<dbReference type="Proteomes" id="UP000305067">
    <property type="component" value="Unassembled WGS sequence"/>
</dbReference>
<evidence type="ECO:0000256" key="3">
    <source>
        <dbReference type="ARBA" id="ARBA00009471"/>
    </source>
</evidence>
<feature type="region of interest" description="Disordered" evidence="12">
    <location>
        <begin position="481"/>
        <end position="502"/>
    </location>
</feature>
<keyword evidence="9 11" id="KW-0226">DNA condensation</keyword>
<evidence type="ECO:0000256" key="5">
    <source>
        <dbReference type="ARBA" id="ARBA00022454"/>
    </source>
</evidence>
<feature type="compositionally biased region" description="Gly residues" evidence="12">
    <location>
        <begin position="632"/>
        <end position="643"/>
    </location>
</feature>
<dbReference type="GO" id="GO:0000796">
    <property type="term" value="C:condensin complex"/>
    <property type="evidence" value="ECO:0007669"/>
    <property type="project" value="InterPro"/>
</dbReference>
<dbReference type="OrthoDB" id="362021at2759"/>
<evidence type="ECO:0000313" key="13">
    <source>
        <dbReference type="EMBL" id="TFL05404.1"/>
    </source>
</evidence>
<evidence type="ECO:0000256" key="1">
    <source>
        <dbReference type="ARBA" id="ARBA00004286"/>
    </source>
</evidence>
<reference evidence="13 14" key="1">
    <citation type="journal article" date="2019" name="Nat. Ecol. Evol.">
        <title>Megaphylogeny resolves global patterns of mushroom evolution.</title>
        <authorList>
            <person name="Varga T."/>
            <person name="Krizsan K."/>
            <person name="Foldi C."/>
            <person name="Dima B."/>
            <person name="Sanchez-Garcia M."/>
            <person name="Sanchez-Ramirez S."/>
            <person name="Szollosi G.J."/>
            <person name="Szarkandi J.G."/>
            <person name="Papp V."/>
            <person name="Albert L."/>
            <person name="Andreopoulos W."/>
            <person name="Angelini C."/>
            <person name="Antonin V."/>
            <person name="Barry K.W."/>
            <person name="Bougher N.L."/>
            <person name="Buchanan P."/>
            <person name="Buyck B."/>
            <person name="Bense V."/>
            <person name="Catcheside P."/>
            <person name="Chovatia M."/>
            <person name="Cooper J."/>
            <person name="Damon W."/>
            <person name="Desjardin D."/>
            <person name="Finy P."/>
            <person name="Geml J."/>
            <person name="Haridas S."/>
            <person name="Hughes K."/>
            <person name="Justo A."/>
            <person name="Karasinski D."/>
            <person name="Kautmanova I."/>
            <person name="Kiss B."/>
            <person name="Kocsube S."/>
            <person name="Kotiranta H."/>
            <person name="LaButti K.M."/>
            <person name="Lechner B.E."/>
            <person name="Liimatainen K."/>
            <person name="Lipzen A."/>
            <person name="Lukacs Z."/>
            <person name="Mihaltcheva S."/>
            <person name="Morgado L.N."/>
            <person name="Niskanen T."/>
            <person name="Noordeloos M.E."/>
            <person name="Ohm R.A."/>
            <person name="Ortiz-Santana B."/>
            <person name="Ovrebo C."/>
            <person name="Racz N."/>
            <person name="Riley R."/>
            <person name="Savchenko A."/>
            <person name="Shiryaev A."/>
            <person name="Soop K."/>
            <person name="Spirin V."/>
            <person name="Szebenyi C."/>
            <person name="Tomsovsky M."/>
            <person name="Tulloss R.E."/>
            <person name="Uehling J."/>
            <person name="Grigoriev I.V."/>
            <person name="Vagvolgyi C."/>
            <person name="Papp T."/>
            <person name="Martin F.M."/>
            <person name="Miettinen O."/>
            <person name="Hibbett D.S."/>
            <person name="Nagy L.G."/>
        </authorList>
    </citation>
    <scope>NUCLEOTIDE SEQUENCE [LARGE SCALE GENOMIC DNA]</scope>
    <source>
        <strain evidence="13 14">CBS 309.79</strain>
    </source>
</reference>
<evidence type="ECO:0000256" key="7">
    <source>
        <dbReference type="ARBA" id="ARBA00022618"/>
    </source>
</evidence>
<keyword evidence="5" id="KW-0158">Chromosome</keyword>
<dbReference type="STRING" id="1884261.A0A5C3R3K2"/>
<evidence type="ECO:0000256" key="11">
    <source>
        <dbReference type="PIRNR" id="PIRNR017126"/>
    </source>
</evidence>
<dbReference type="PANTHER" id="PTHR13108:SF9">
    <property type="entry name" value="CONDENSIN COMPLEX SUBUNIT 2"/>
    <property type="match status" value="1"/>
</dbReference>
<dbReference type="EMBL" id="ML178817">
    <property type="protein sequence ID" value="TFL05404.1"/>
    <property type="molecule type" value="Genomic_DNA"/>
</dbReference>
<feature type="region of interest" description="Disordered" evidence="12">
    <location>
        <begin position="1"/>
        <end position="103"/>
    </location>
</feature>
<evidence type="ECO:0000256" key="8">
    <source>
        <dbReference type="ARBA" id="ARBA00022776"/>
    </source>
</evidence>
<feature type="compositionally biased region" description="Acidic residues" evidence="12">
    <location>
        <begin position="195"/>
        <end position="209"/>
    </location>
</feature>
<dbReference type="PIRSF" id="PIRSF017126">
    <property type="entry name" value="Condensin_H"/>
    <property type="match status" value="1"/>
</dbReference>
<feature type="region of interest" description="Disordered" evidence="12">
    <location>
        <begin position="357"/>
        <end position="393"/>
    </location>
</feature>
<feature type="compositionally biased region" description="Polar residues" evidence="12">
    <location>
        <begin position="84"/>
        <end position="97"/>
    </location>
</feature>
<feature type="region of interest" description="Disordered" evidence="12">
    <location>
        <begin position="632"/>
        <end position="654"/>
    </location>
</feature>
<protein>
    <recommendedName>
        <fullName evidence="4 11">Condensin complex subunit 2</fullName>
    </recommendedName>
</protein>
<sequence length="803" mass="88789">MAPPKGRRVQIESNNEQEDDSPRRNVRRRLSESNVADTSDRVPLNPVNINDDAQERRRRRKSTKAPAIDATADDEQDDPDSTANAADSSRSARQQRPLNAIQPPVIEVPRDVMHSNFEEWIKMATDNKINSGNSWTLHLIDYFHDMSLLRNTDDHTINFQRASYTLDGCVKVWTSRVDSVGTETGKLLSNLANDVTDDRDQDSDADNSDNPDGVPGGGGSQHARKRKNRWAGQTIVKDVSQLRSKKLDLEFSVDPLFKKTSADFDEGGAGGLLMNHLSLGFGTDSALRVVFDASDSKGKVEEEYVLEEAEESIDISELRSMYLPDLTVLEHKEIVPSLSDFSFSNNGTAARDKSTFFPTATFDDDDDEDFGGPSAGGMDDRTQDAGGDPMLPAEEDFFAGAQANHAQDDYDYGGGPGSDHGDDDDPPPDGPDGGYGAPDNQNRRGAENQEHGLNHAADSTMLNFFESTLVTNWAGPNYWKQKRTVPTRQAEAGPSKPKKAKKEAFKIDFSPDERSLAEITKELFAPGKASINMKQKDFDDRDEYRLPDDMHFTSRQLVTLFLKPKFQLKMKGRDVRYNDNGDGEVDTEFWAQAAADQAAGQKNPDEEDGPAVLFNTQFFQDDDDDGFGGFDDLGEMPAGGGSTGAQEDEEDLLASTQGTRRVKPEAVNYTKRAKRVDVRRLKETIWSTLDIPDPKPGKGKGKSKTSAARSDEDEEMRGLSDEEEEPKVFQNVLEGLQASYPPEKMAEISTSFCFICLLHLANEQGLKLEDDEPGEVEQTGPKVGNIFNLKVSRDLDLGDPVSE</sequence>
<keyword evidence="6" id="KW-0963">Cytoplasm</keyword>
<dbReference type="GO" id="GO:0051301">
    <property type="term" value="P:cell division"/>
    <property type="evidence" value="ECO:0007669"/>
    <property type="project" value="UniProtKB-KW"/>
</dbReference>
<dbReference type="Pfam" id="PF05786">
    <property type="entry name" value="Cnd2"/>
    <property type="match status" value="1"/>
</dbReference>
<keyword evidence="14" id="KW-1185">Reference proteome</keyword>
<dbReference type="GO" id="GO:0005737">
    <property type="term" value="C:cytoplasm"/>
    <property type="evidence" value="ECO:0007669"/>
    <property type="project" value="UniProtKB-SubCell"/>
</dbReference>
<organism evidence="13 14">
    <name type="scientific">Pterulicium gracile</name>
    <dbReference type="NCBI Taxonomy" id="1884261"/>
    <lineage>
        <taxon>Eukaryota</taxon>
        <taxon>Fungi</taxon>
        <taxon>Dikarya</taxon>
        <taxon>Basidiomycota</taxon>
        <taxon>Agaricomycotina</taxon>
        <taxon>Agaricomycetes</taxon>
        <taxon>Agaricomycetidae</taxon>
        <taxon>Agaricales</taxon>
        <taxon>Pleurotineae</taxon>
        <taxon>Pterulaceae</taxon>
        <taxon>Pterulicium</taxon>
    </lineage>
</organism>
<dbReference type="PANTHER" id="PTHR13108">
    <property type="entry name" value="CONDENSIN COMPLEX SUBUNIT 2"/>
    <property type="match status" value="1"/>
</dbReference>
<dbReference type="GO" id="GO:0003682">
    <property type="term" value="F:chromatin binding"/>
    <property type="evidence" value="ECO:0007669"/>
    <property type="project" value="TreeGrafter"/>
</dbReference>
<comment type="similarity">
    <text evidence="3 11">Belongs to the CND2 (condensin subunit 2) family.</text>
</comment>
<evidence type="ECO:0000256" key="10">
    <source>
        <dbReference type="ARBA" id="ARBA00023306"/>
    </source>
</evidence>
<evidence type="ECO:0000313" key="14">
    <source>
        <dbReference type="Proteomes" id="UP000305067"/>
    </source>
</evidence>
<feature type="compositionally biased region" description="Acidic residues" evidence="12">
    <location>
        <begin position="711"/>
        <end position="725"/>
    </location>
</feature>
<keyword evidence="8 11" id="KW-0498">Mitosis</keyword>
<dbReference type="InterPro" id="IPR022816">
    <property type="entry name" value="Condensin_barren_su2"/>
</dbReference>
<accession>A0A5C3R3K2</accession>
<keyword evidence="10 11" id="KW-0131">Cell cycle</keyword>
<proteinExistence type="inferred from homology"/>
<evidence type="ECO:0000256" key="12">
    <source>
        <dbReference type="SAM" id="MobiDB-lite"/>
    </source>
</evidence>
<gene>
    <name evidence="13" type="ORF">BDV98DRAFT_543130</name>
</gene>
<feature type="region of interest" description="Disordered" evidence="12">
    <location>
        <begin position="688"/>
        <end position="728"/>
    </location>
</feature>
<evidence type="ECO:0000256" key="2">
    <source>
        <dbReference type="ARBA" id="ARBA00004496"/>
    </source>
</evidence>
<keyword evidence="7 11" id="KW-0132">Cell division</keyword>
<comment type="subcellular location">
    <subcellularLocation>
        <location evidence="1">Chromosome</location>
    </subcellularLocation>
    <subcellularLocation>
        <location evidence="2">Cytoplasm</location>
    </subcellularLocation>
</comment>
<evidence type="ECO:0000256" key="4">
    <source>
        <dbReference type="ARBA" id="ARBA00016065"/>
    </source>
</evidence>
<evidence type="ECO:0000256" key="6">
    <source>
        <dbReference type="ARBA" id="ARBA00022490"/>
    </source>
</evidence>
<feature type="compositionally biased region" description="Acidic residues" evidence="12">
    <location>
        <begin position="71"/>
        <end position="80"/>
    </location>
</feature>
<comment type="function">
    <text evidence="11">Regulatory subunit of the condensin complex, a complex required for conversion of interphase chromatin into mitotic-like condense chromosomes.</text>
</comment>
<feature type="region of interest" description="Disordered" evidence="12">
    <location>
        <begin position="406"/>
        <end position="446"/>
    </location>
</feature>
<name>A0A5C3R3K2_9AGAR</name>
<feature type="region of interest" description="Disordered" evidence="12">
    <location>
        <begin position="191"/>
        <end position="228"/>
    </location>
</feature>
<evidence type="ECO:0000256" key="9">
    <source>
        <dbReference type="ARBA" id="ARBA00023067"/>
    </source>
</evidence>
<dbReference type="GO" id="GO:0007076">
    <property type="term" value="P:mitotic chromosome condensation"/>
    <property type="evidence" value="ECO:0007669"/>
    <property type="project" value="InterPro"/>
</dbReference>
<dbReference type="AlphaFoldDB" id="A0A5C3R3K2"/>